<dbReference type="EMBL" id="GBRH01281194">
    <property type="protein sequence ID" value="JAD16701.1"/>
    <property type="molecule type" value="Transcribed_RNA"/>
</dbReference>
<name>A0A0A8XS75_ARUDO</name>
<sequence length="169" mass="19535">MVVMSPFPWAFLEYWKCQRLARVAWCIFKNLQPESRLRWSNSMGQFNFLNSCFSDSVVGKVMNLVGAKELWRNFRHTKNVQIKAELKDVIFETKHHPGMLSGGTSPSPGLGSALDTILQKPFEEVILFLLAYTDIFLHRYKNPASSSCHISDKTRHLMDTCRRVSEYMV</sequence>
<proteinExistence type="predicted"/>
<dbReference type="AlphaFoldDB" id="A0A0A8XS75"/>
<reference evidence="1" key="2">
    <citation type="journal article" date="2015" name="Data Brief">
        <title>Shoot transcriptome of the giant reed, Arundo donax.</title>
        <authorList>
            <person name="Barrero R.A."/>
            <person name="Guerrero F.D."/>
            <person name="Moolhuijzen P."/>
            <person name="Goolsby J.A."/>
            <person name="Tidwell J."/>
            <person name="Bellgard S.E."/>
            <person name="Bellgard M.I."/>
        </authorList>
    </citation>
    <scope>NUCLEOTIDE SEQUENCE</scope>
    <source>
        <tissue evidence="1">Shoot tissue taken approximately 20 cm above the soil surface</tissue>
    </source>
</reference>
<evidence type="ECO:0000313" key="1">
    <source>
        <dbReference type="EMBL" id="JAD16701.1"/>
    </source>
</evidence>
<reference evidence="1" key="1">
    <citation type="submission" date="2014-09" db="EMBL/GenBank/DDBJ databases">
        <authorList>
            <person name="Magalhaes I.L.F."/>
            <person name="Oliveira U."/>
            <person name="Santos F.R."/>
            <person name="Vidigal T.H.D.A."/>
            <person name="Brescovit A.D."/>
            <person name="Santos A.J."/>
        </authorList>
    </citation>
    <scope>NUCLEOTIDE SEQUENCE</scope>
    <source>
        <tissue evidence="1">Shoot tissue taken approximately 20 cm above the soil surface</tissue>
    </source>
</reference>
<protein>
    <submittedName>
        <fullName evidence="1">Uncharacterized protein</fullName>
    </submittedName>
</protein>
<organism evidence="1">
    <name type="scientific">Arundo donax</name>
    <name type="common">Giant reed</name>
    <name type="synonym">Donax arundinaceus</name>
    <dbReference type="NCBI Taxonomy" id="35708"/>
    <lineage>
        <taxon>Eukaryota</taxon>
        <taxon>Viridiplantae</taxon>
        <taxon>Streptophyta</taxon>
        <taxon>Embryophyta</taxon>
        <taxon>Tracheophyta</taxon>
        <taxon>Spermatophyta</taxon>
        <taxon>Magnoliopsida</taxon>
        <taxon>Liliopsida</taxon>
        <taxon>Poales</taxon>
        <taxon>Poaceae</taxon>
        <taxon>PACMAD clade</taxon>
        <taxon>Arundinoideae</taxon>
        <taxon>Arundineae</taxon>
        <taxon>Arundo</taxon>
    </lineage>
</organism>
<accession>A0A0A8XS75</accession>